<sequence length="115" mass="13497">MKCKIENCDKEILASGYCSMHYARNRRTGDPNIIQKRGRKKNKFREFTLQSFSDKSKRTVDKLLRFYRIASEIGISESEKEKLTKQAVRSNGTFSFEKLNQIADLLLIKSWIKKD</sequence>
<evidence type="ECO:0000313" key="2">
    <source>
        <dbReference type="Proteomes" id="UP000316562"/>
    </source>
</evidence>
<gene>
    <name evidence="1" type="ORF">EVJ46_07425</name>
</gene>
<name>A0A519BFH4_ACIG2</name>
<comment type="caution">
    <text evidence="1">The sequence shown here is derived from an EMBL/GenBank/DDBJ whole genome shotgun (WGS) entry which is preliminary data.</text>
</comment>
<evidence type="ECO:0000313" key="1">
    <source>
        <dbReference type="EMBL" id="RZD16017.1"/>
    </source>
</evidence>
<organism evidence="1 2">
    <name type="scientific">Acididesulfobacter guangdongensis</name>
    <dbReference type="NCBI Taxonomy" id="2597225"/>
    <lineage>
        <taxon>Bacteria</taxon>
        <taxon>Deltaproteobacteria</taxon>
        <taxon>Candidatus Acidulodesulfobacterales</taxon>
        <taxon>Candidatus Acididesulfobacter</taxon>
    </lineage>
</organism>
<reference evidence="1 2" key="1">
    <citation type="journal article" date="2019" name="ISME J.">
        <title>Insights into ecological role of a new deltaproteobacterial order Candidatus Acidulodesulfobacterales by metagenomics and metatranscriptomics.</title>
        <authorList>
            <person name="Tan S."/>
            <person name="Liu J."/>
            <person name="Fang Y."/>
            <person name="Hedlund B.P."/>
            <person name="Lian Z.H."/>
            <person name="Huang L.Y."/>
            <person name="Li J.T."/>
            <person name="Huang L.N."/>
            <person name="Li W.J."/>
            <person name="Jiang H.C."/>
            <person name="Dong H.L."/>
            <person name="Shu W.S."/>
        </authorList>
    </citation>
    <scope>NUCLEOTIDE SEQUENCE [LARGE SCALE GENOMIC DNA]</scope>
    <source>
        <strain evidence="1">AP2</strain>
    </source>
</reference>
<dbReference type="EMBL" id="SGBC01000003">
    <property type="protein sequence ID" value="RZD16017.1"/>
    <property type="molecule type" value="Genomic_DNA"/>
</dbReference>
<proteinExistence type="predicted"/>
<protein>
    <submittedName>
        <fullName evidence="1">Uncharacterized protein</fullName>
    </submittedName>
</protein>
<dbReference type="Proteomes" id="UP000316562">
    <property type="component" value="Unassembled WGS sequence"/>
</dbReference>
<accession>A0A519BFH4</accession>
<dbReference type="AlphaFoldDB" id="A0A519BFH4"/>